<dbReference type="AlphaFoldDB" id="A0ABD3Q6N4"/>
<dbReference type="InterPro" id="IPR029063">
    <property type="entry name" value="SAM-dependent_MTases_sf"/>
</dbReference>
<name>A0ABD3Q6N4_9STRA</name>
<dbReference type="EMBL" id="JALLAZ020000496">
    <property type="protein sequence ID" value="KAL3793860.1"/>
    <property type="molecule type" value="Genomic_DNA"/>
</dbReference>
<evidence type="ECO:0000313" key="1">
    <source>
        <dbReference type="EMBL" id="KAL3793860.1"/>
    </source>
</evidence>
<sequence length="258" mass="26627">MNLDERRFHLGSSSSMTGGGDTVTVYQGTNASGGGMAGRTGVAVWNSGILLTRLLVKMNLMSNLSLFKDKTTIELGCGAALSSIAIGKLVGAVGGGGGATSSVVIATDNNPEVLLLAKRNIERNNLSSVVRTAMLQWGSMAAMDYENCADIVVGSDLTYNSGSWLALAETMSIILKPEGFVVYLTLGHSGFNVGGELGGFLSVAENSGLKLLSMKFGTCGSIGDLLESVIAPDENDVIDANGGARVVILGKTTRTSHS</sequence>
<dbReference type="InterPro" id="IPR019410">
    <property type="entry name" value="Methyltransf_16"/>
</dbReference>
<evidence type="ECO:0008006" key="3">
    <source>
        <dbReference type="Google" id="ProtNLM"/>
    </source>
</evidence>
<evidence type="ECO:0000313" key="2">
    <source>
        <dbReference type="Proteomes" id="UP001530315"/>
    </source>
</evidence>
<dbReference type="PANTHER" id="PTHR14614:SF132">
    <property type="entry name" value="PROTEIN-LYSINE METHYLTRANSFERASE C42C1.13"/>
    <property type="match status" value="1"/>
</dbReference>
<dbReference type="SUPFAM" id="SSF53335">
    <property type="entry name" value="S-adenosyl-L-methionine-dependent methyltransferases"/>
    <property type="match status" value="1"/>
</dbReference>
<dbReference type="Pfam" id="PF10294">
    <property type="entry name" value="Methyltransf_16"/>
    <property type="match status" value="1"/>
</dbReference>
<dbReference type="Proteomes" id="UP001530315">
    <property type="component" value="Unassembled WGS sequence"/>
</dbReference>
<keyword evidence="2" id="KW-1185">Reference proteome</keyword>
<dbReference type="Gene3D" id="3.40.50.150">
    <property type="entry name" value="Vaccinia Virus protein VP39"/>
    <property type="match status" value="1"/>
</dbReference>
<organism evidence="1 2">
    <name type="scientific">Stephanodiscus triporus</name>
    <dbReference type="NCBI Taxonomy" id="2934178"/>
    <lineage>
        <taxon>Eukaryota</taxon>
        <taxon>Sar</taxon>
        <taxon>Stramenopiles</taxon>
        <taxon>Ochrophyta</taxon>
        <taxon>Bacillariophyta</taxon>
        <taxon>Coscinodiscophyceae</taxon>
        <taxon>Thalassiosirophycidae</taxon>
        <taxon>Stephanodiscales</taxon>
        <taxon>Stephanodiscaceae</taxon>
        <taxon>Stephanodiscus</taxon>
    </lineage>
</organism>
<reference evidence="1 2" key="1">
    <citation type="submission" date="2024-10" db="EMBL/GenBank/DDBJ databases">
        <title>Updated reference genomes for cyclostephanoid diatoms.</title>
        <authorList>
            <person name="Roberts W.R."/>
            <person name="Alverson A.J."/>
        </authorList>
    </citation>
    <scope>NUCLEOTIDE SEQUENCE [LARGE SCALE GENOMIC DNA]</scope>
    <source>
        <strain evidence="1 2">AJA276-08</strain>
    </source>
</reference>
<proteinExistence type="predicted"/>
<accession>A0ABD3Q6N4</accession>
<gene>
    <name evidence="1" type="ORF">ACHAW5_006945</name>
</gene>
<comment type="caution">
    <text evidence="1">The sequence shown here is derived from an EMBL/GenBank/DDBJ whole genome shotgun (WGS) entry which is preliminary data.</text>
</comment>
<dbReference type="PANTHER" id="PTHR14614">
    <property type="entry name" value="HEPATOCELLULAR CARCINOMA-ASSOCIATED ANTIGEN"/>
    <property type="match status" value="1"/>
</dbReference>
<protein>
    <recommendedName>
        <fullName evidence="3">Calmodulin-lysine N-methyltransferase</fullName>
    </recommendedName>
</protein>